<feature type="signal peptide" evidence="9">
    <location>
        <begin position="1"/>
        <end position="31"/>
    </location>
</feature>
<dbReference type="FunFam" id="2.40.70.10:FF:000050">
    <property type="entry name" value="Aspartic proteinase CDR1"/>
    <property type="match status" value="1"/>
</dbReference>
<dbReference type="EMBL" id="JAVXUO010002744">
    <property type="protein sequence ID" value="KAK2970236.1"/>
    <property type="molecule type" value="Genomic_DNA"/>
</dbReference>
<evidence type="ECO:0000259" key="10">
    <source>
        <dbReference type="PROSITE" id="PS51767"/>
    </source>
</evidence>
<evidence type="ECO:0000256" key="7">
    <source>
        <dbReference type="ARBA" id="ARBA00022801"/>
    </source>
</evidence>
<keyword evidence="5 9" id="KW-0732">Signal</keyword>
<name>A0AA88QTA2_9ASTE</name>
<feature type="chain" id="PRO_5041728836" description="Peptidase A1 domain-containing protein" evidence="9">
    <location>
        <begin position="32"/>
        <end position="436"/>
    </location>
</feature>
<keyword evidence="7" id="KW-0378">Hydrolase</keyword>
<evidence type="ECO:0000256" key="9">
    <source>
        <dbReference type="SAM" id="SignalP"/>
    </source>
</evidence>
<comment type="caution">
    <text evidence="11">The sequence shown here is derived from an EMBL/GenBank/DDBJ whole genome shotgun (WGS) entry which is preliminary data.</text>
</comment>
<gene>
    <name evidence="11" type="ORF">RJ640_021672</name>
</gene>
<evidence type="ECO:0000256" key="3">
    <source>
        <dbReference type="ARBA" id="ARBA00022525"/>
    </source>
</evidence>
<dbReference type="GO" id="GO:0004190">
    <property type="term" value="F:aspartic-type endopeptidase activity"/>
    <property type="evidence" value="ECO:0007669"/>
    <property type="project" value="UniProtKB-KW"/>
</dbReference>
<dbReference type="InterPro" id="IPR032861">
    <property type="entry name" value="TAXi_N"/>
</dbReference>
<dbReference type="Gene3D" id="2.40.70.10">
    <property type="entry name" value="Acid Proteases"/>
    <property type="match status" value="2"/>
</dbReference>
<dbReference type="PROSITE" id="PS00141">
    <property type="entry name" value="ASP_PROTEASE"/>
    <property type="match status" value="1"/>
</dbReference>
<dbReference type="CDD" id="cd05476">
    <property type="entry name" value="pepsin_A_like_plant"/>
    <property type="match status" value="1"/>
</dbReference>
<keyword evidence="4" id="KW-0645">Protease</keyword>
<dbReference type="FunFam" id="2.40.70.10:FF:000016">
    <property type="entry name" value="Probable aspartic protease At2g35615"/>
    <property type="match status" value="1"/>
</dbReference>
<dbReference type="InterPro" id="IPR001969">
    <property type="entry name" value="Aspartic_peptidase_AS"/>
</dbReference>
<sequence length="436" mass="47355">MISPSSCMAAFCDLFSLFCFIQLSVVSFLEASDVGFTVDLLHRDSRLSPFHNPSHTHLDRIHNALNRSISRTIQSQVSSASGEYLMKLSIGTPPVSILGIADTGSDLTWTQCKPCVECFKQISPLFDPRKSRTFKPLACTSPPCLDIGQDGSYCSSKKSCRYILSYGDSSKSLGEVAFETFTFGSTSGKAISIPNVTFGCGHENRFAFKQTASGVIGLGGGKSSIVRQLDKHIKGKFSYCLVHVYKDPSATSKINFGSNAVVSGPGVVSTPLIIEDLYYLKLEGVSVGHERLPYKTSKAGTVQRGNILIDSGTTLTYLPTKFYQSLESALKEAIGSEREPAPDPQGTLSLCYKNGGDLNVPTIRFHFTGADVDLQSSSTFIQVQDDMVCFAMIPSDHAAIFGNLSQMNFLIGYDLVGKKLSFKPTDCSRPQPQPQE</sequence>
<dbReference type="InterPro" id="IPR051708">
    <property type="entry name" value="Plant_Aspart_Prot_A1"/>
</dbReference>
<dbReference type="GO" id="GO:0006508">
    <property type="term" value="P:proteolysis"/>
    <property type="evidence" value="ECO:0007669"/>
    <property type="project" value="UniProtKB-KW"/>
</dbReference>
<keyword evidence="6" id="KW-0064">Aspartyl protease</keyword>
<dbReference type="InterPro" id="IPR021109">
    <property type="entry name" value="Peptidase_aspartic_dom_sf"/>
</dbReference>
<keyword evidence="3" id="KW-0964">Secreted</keyword>
<proteinExistence type="inferred from homology"/>
<comment type="similarity">
    <text evidence="2">Belongs to the peptidase A1 family.</text>
</comment>
<dbReference type="InterPro" id="IPR032799">
    <property type="entry name" value="TAXi_C"/>
</dbReference>
<evidence type="ECO:0000313" key="12">
    <source>
        <dbReference type="Proteomes" id="UP001187471"/>
    </source>
</evidence>
<evidence type="ECO:0000256" key="4">
    <source>
        <dbReference type="ARBA" id="ARBA00022670"/>
    </source>
</evidence>
<dbReference type="PANTHER" id="PTHR47967">
    <property type="entry name" value="OS07G0603500 PROTEIN-RELATED"/>
    <property type="match status" value="1"/>
</dbReference>
<dbReference type="Pfam" id="PF14543">
    <property type="entry name" value="TAXi_N"/>
    <property type="match status" value="1"/>
</dbReference>
<evidence type="ECO:0000256" key="2">
    <source>
        <dbReference type="ARBA" id="ARBA00007447"/>
    </source>
</evidence>
<evidence type="ECO:0000256" key="5">
    <source>
        <dbReference type="ARBA" id="ARBA00022729"/>
    </source>
</evidence>
<dbReference type="InterPro" id="IPR034161">
    <property type="entry name" value="Pepsin-like_plant"/>
</dbReference>
<dbReference type="PANTHER" id="PTHR47967:SF128">
    <property type="entry name" value="ASPARTIC PROTEINASE CDR1-LIKE"/>
    <property type="match status" value="1"/>
</dbReference>
<evidence type="ECO:0000313" key="11">
    <source>
        <dbReference type="EMBL" id="KAK2970236.1"/>
    </source>
</evidence>
<feature type="domain" description="Peptidase A1" evidence="10">
    <location>
        <begin position="84"/>
        <end position="423"/>
    </location>
</feature>
<dbReference type="AlphaFoldDB" id="A0AA88QTA2"/>
<comment type="subcellular location">
    <subcellularLocation>
        <location evidence="1">Secreted</location>
    </subcellularLocation>
</comment>
<evidence type="ECO:0000256" key="8">
    <source>
        <dbReference type="ARBA" id="ARBA00023180"/>
    </source>
</evidence>
<organism evidence="11 12">
    <name type="scientific">Escallonia rubra</name>
    <dbReference type="NCBI Taxonomy" id="112253"/>
    <lineage>
        <taxon>Eukaryota</taxon>
        <taxon>Viridiplantae</taxon>
        <taxon>Streptophyta</taxon>
        <taxon>Embryophyta</taxon>
        <taxon>Tracheophyta</taxon>
        <taxon>Spermatophyta</taxon>
        <taxon>Magnoliopsida</taxon>
        <taxon>eudicotyledons</taxon>
        <taxon>Gunneridae</taxon>
        <taxon>Pentapetalae</taxon>
        <taxon>asterids</taxon>
        <taxon>campanulids</taxon>
        <taxon>Escalloniales</taxon>
        <taxon>Escalloniaceae</taxon>
        <taxon>Escallonia</taxon>
    </lineage>
</organism>
<dbReference type="PROSITE" id="PS51767">
    <property type="entry name" value="PEPTIDASE_A1"/>
    <property type="match status" value="1"/>
</dbReference>
<keyword evidence="8" id="KW-0325">Glycoprotein</keyword>
<reference evidence="11" key="1">
    <citation type="submission" date="2022-12" db="EMBL/GenBank/DDBJ databases">
        <title>Draft genome assemblies for two species of Escallonia (Escalloniales).</title>
        <authorList>
            <person name="Chanderbali A."/>
            <person name="Dervinis C."/>
            <person name="Anghel I."/>
            <person name="Soltis D."/>
            <person name="Soltis P."/>
            <person name="Zapata F."/>
        </authorList>
    </citation>
    <scope>NUCLEOTIDE SEQUENCE</scope>
    <source>
        <strain evidence="11">UCBG92.1500</strain>
        <tissue evidence="11">Leaf</tissue>
    </source>
</reference>
<dbReference type="InterPro" id="IPR033121">
    <property type="entry name" value="PEPTIDASE_A1"/>
</dbReference>
<keyword evidence="12" id="KW-1185">Reference proteome</keyword>
<protein>
    <recommendedName>
        <fullName evidence="10">Peptidase A1 domain-containing protein</fullName>
    </recommendedName>
</protein>
<dbReference type="GO" id="GO:0005576">
    <property type="term" value="C:extracellular region"/>
    <property type="evidence" value="ECO:0007669"/>
    <property type="project" value="UniProtKB-SubCell"/>
</dbReference>
<evidence type="ECO:0000256" key="6">
    <source>
        <dbReference type="ARBA" id="ARBA00022750"/>
    </source>
</evidence>
<dbReference type="Proteomes" id="UP001187471">
    <property type="component" value="Unassembled WGS sequence"/>
</dbReference>
<evidence type="ECO:0000256" key="1">
    <source>
        <dbReference type="ARBA" id="ARBA00004613"/>
    </source>
</evidence>
<dbReference type="SUPFAM" id="SSF50630">
    <property type="entry name" value="Acid proteases"/>
    <property type="match status" value="1"/>
</dbReference>
<dbReference type="Pfam" id="PF14541">
    <property type="entry name" value="TAXi_C"/>
    <property type="match status" value="1"/>
</dbReference>
<accession>A0AA88QTA2</accession>